<evidence type="ECO:0000313" key="13">
    <source>
        <dbReference type="Proteomes" id="UP001337655"/>
    </source>
</evidence>
<dbReference type="InterPro" id="IPR027266">
    <property type="entry name" value="TrmE/GcvT-like"/>
</dbReference>
<keyword evidence="8" id="KW-0496">Mitochondrion</keyword>
<dbReference type="Proteomes" id="UP001337655">
    <property type="component" value="Unassembled WGS sequence"/>
</dbReference>
<dbReference type="SUPFAM" id="SSF103025">
    <property type="entry name" value="Folate-binding domain"/>
    <property type="match status" value="1"/>
</dbReference>
<dbReference type="GO" id="GO:0005960">
    <property type="term" value="C:glycine cleavage complex"/>
    <property type="evidence" value="ECO:0007669"/>
    <property type="project" value="InterPro"/>
</dbReference>
<keyword evidence="4 8" id="KW-0808">Transferase</keyword>
<evidence type="ECO:0000256" key="5">
    <source>
        <dbReference type="ARBA" id="ARBA00031395"/>
    </source>
</evidence>
<feature type="region of interest" description="Disordered" evidence="9">
    <location>
        <begin position="64"/>
        <end position="83"/>
    </location>
</feature>
<dbReference type="Gene3D" id="4.10.1250.10">
    <property type="entry name" value="Aminomethyltransferase fragment"/>
    <property type="match status" value="1"/>
</dbReference>
<dbReference type="Pfam" id="PF01571">
    <property type="entry name" value="GCV_T"/>
    <property type="match status" value="1"/>
</dbReference>
<evidence type="ECO:0000259" key="10">
    <source>
        <dbReference type="Pfam" id="PF01571"/>
    </source>
</evidence>
<dbReference type="Gene3D" id="2.40.30.110">
    <property type="entry name" value="Aminomethyltransferase beta-barrel domains"/>
    <property type="match status" value="1"/>
</dbReference>
<dbReference type="PANTHER" id="PTHR43757">
    <property type="entry name" value="AMINOMETHYLTRANSFERASE"/>
    <property type="match status" value="1"/>
</dbReference>
<sequence length="489" mass="52708">MALPGLAPRALRPLREATPACRPSYRTISARACPQPRRVILGQTTVIGAAGRKTDPIRPVPTQGLLQQRRQQSSTATPAPTFYTEEEPGRTALYDLHLKHGGKMVEFGGYSMPVQYGDLSITNSHNWTREKCSLFDVGHMVQYHCDGPGAESLLETVTPAGLKDLAPGQSTLSALLHPVTGGIVDDCMITRLEEGPKHLFYVVTNAGNRKKDYDFFNAAIEKWSDTMNPYVQLRHLEAEGQPFGLVALQGPLSAEILGAALSSACKVDVSKWYFGNTKHITLALPSGESLPIVASRGGYTGEDGFELSIHPSQTIEATEQLLKVGSEDNLRMAGLGARDSLRLEAGMCLYGHDIDDSTTPPEAALNFIIPKHRRTADDIGFHGAETIIPQLTPVSKGGKGVSRRRVGLIVEGAPAREGAGVVSQEGKAIGTVTSGCPSPTLKKNIAMAYVEDGMHKSGTEVQVVVRGKNRKATVTKMPFVPNKFYRGAM</sequence>
<dbReference type="GO" id="GO:0004047">
    <property type="term" value="F:aminomethyltransferase activity"/>
    <property type="evidence" value="ECO:0007669"/>
    <property type="project" value="UniProtKB-EC"/>
</dbReference>
<evidence type="ECO:0000256" key="6">
    <source>
        <dbReference type="ARBA" id="ARBA00047665"/>
    </source>
</evidence>
<feature type="compositionally biased region" description="Low complexity" evidence="9">
    <location>
        <begin position="64"/>
        <end position="75"/>
    </location>
</feature>
<dbReference type="AlphaFoldDB" id="A0AAV9P5W5"/>
<dbReference type="NCBIfam" id="TIGR00528">
    <property type="entry name" value="gcvT"/>
    <property type="match status" value="1"/>
</dbReference>
<comment type="caution">
    <text evidence="12">The sequence shown here is derived from an EMBL/GenBank/DDBJ whole genome shotgun (WGS) entry which is preliminary data.</text>
</comment>
<evidence type="ECO:0000256" key="1">
    <source>
        <dbReference type="ARBA" id="ARBA00008609"/>
    </source>
</evidence>
<name>A0AAV9P5W5_9PEZI</name>
<dbReference type="PIRSF" id="PIRSF006487">
    <property type="entry name" value="GcvT"/>
    <property type="match status" value="1"/>
</dbReference>
<dbReference type="FunFam" id="2.40.30.110:FF:000002">
    <property type="entry name" value="Aminomethyltransferase"/>
    <property type="match status" value="1"/>
</dbReference>
<evidence type="ECO:0000256" key="4">
    <source>
        <dbReference type="ARBA" id="ARBA00022679"/>
    </source>
</evidence>
<evidence type="ECO:0000256" key="9">
    <source>
        <dbReference type="SAM" id="MobiDB-lite"/>
    </source>
</evidence>
<dbReference type="InterPro" id="IPR028896">
    <property type="entry name" value="GcvT/YgfZ/DmdA"/>
</dbReference>
<comment type="similarity">
    <text evidence="1 8">Belongs to the GcvT family.</text>
</comment>
<gene>
    <name evidence="12" type="primary">GCV1</name>
    <name evidence="12" type="ORF">LTR77_006646</name>
</gene>
<keyword evidence="8" id="KW-0809">Transit peptide</keyword>
<dbReference type="GO" id="GO:0008483">
    <property type="term" value="F:transaminase activity"/>
    <property type="evidence" value="ECO:0007669"/>
    <property type="project" value="UniProtKB-KW"/>
</dbReference>
<comment type="function">
    <text evidence="8">The glycine cleavage system catalyzes the degradation of glycine.</text>
</comment>
<dbReference type="InterPro" id="IPR029043">
    <property type="entry name" value="GcvT/YgfZ_C"/>
</dbReference>
<dbReference type="InterPro" id="IPR013977">
    <property type="entry name" value="GcvT_C"/>
</dbReference>
<dbReference type="GO" id="GO:0006546">
    <property type="term" value="P:glycine catabolic process"/>
    <property type="evidence" value="ECO:0007669"/>
    <property type="project" value="InterPro"/>
</dbReference>
<feature type="domain" description="Aminomethyltransferase C-terminal" evidence="11">
    <location>
        <begin position="403"/>
        <end position="480"/>
    </location>
</feature>
<protein>
    <recommendedName>
        <fullName evidence="2 8">Aminomethyltransferase</fullName>
        <ecNumber evidence="2 8">2.1.2.10</ecNumber>
    </recommendedName>
    <alternativeName>
        <fullName evidence="5 8">Glycine cleavage system T protein</fullName>
    </alternativeName>
</protein>
<dbReference type="InterPro" id="IPR006223">
    <property type="entry name" value="GcvT"/>
</dbReference>
<keyword evidence="3 8" id="KW-0032">Aminotransferase</keyword>
<dbReference type="PANTHER" id="PTHR43757:SF2">
    <property type="entry name" value="AMINOMETHYLTRANSFERASE, MITOCHONDRIAL"/>
    <property type="match status" value="1"/>
</dbReference>
<comment type="catalytic activity">
    <reaction evidence="6 8">
        <text>N(6)-[(R)-S(8)-aminomethyldihydrolipoyl]-L-lysyl-[protein] + (6S)-5,6,7,8-tetrahydrofolate = N(6)-[(R)-dihydrolipoyl]-L-lysyl-[protein] + (6R)-5,10-methylene-5,6,7,8-tetrahydrofolate + NH4(+)</text>
        <dbReference type="Rhea" id="RHEA:16945"/>
        <dbReference type="Rhea" id="RHEA-COMP:10475"/>
        <dbReference type="Rhea" id="RHEA-COMP:10492"/>
        <dbReference type="ChEBI" id="CHEBI:15636"/>
        <dbReference type="ChEBI" id="CHEBI:28938"/>
        <dbReference type="ChEBI" id="CHEBI:57453"/>
        <dbReference type="ChEBI" id="CHEBI:83100"/>
        <dbReference type="ChEBI" id="CHEBI:83143"/>
        <dbReference type="EC" id="2.1.2.10"/>
    </reaction>
</comment>
<dbReference type="InterPro" id="IPR006222">
    <property type="entry name" value="GCVT_N"/>
</dbReference>
<dbReference type="GeneID" id="89927986"/>
<evidence type="ECO:0000256" key="2">
    <source>
        <dbReference type="ARBA" id="ARBA00012616"/>
    </source>
</evidence>
<dbReference type="Gene3D" id="3.30.70.1400">
    <property type="entry name" value="Aminomethyltransferase beta-barrel domains"/>
    <property type="match status" value="1"/>
</dbReference>
<comment type="subunit">
    <text evidence="8">The glycine cleavage system is composed of four proteins: P, T, L and H.</text>
</comment>
<organism evidence="12 13">
    <name type="scientific">Saxophila tyrrhenica</name>
    <dbReference type="NCBI Taxonomy" id="1690608"/>
    <lineage>
        <taxon>Eukaryota</taxon>
        <taxon>Fungi</taxon>
        <taxon>Dikarya</taxon>
        <taxon>Ascomycota</taxon>
        <taxon>Pezizomycotina</taxon>
        <taxon>Dothideomycetes</taxon>
        <taxon>Dothideomycetidae</taxon>
        <taxon>Mycosphaerellales</taxon>
        <taxon>Extremaceae</taxon>
        <taxon>Saxophila</taxon>
    </lineage>
</organism>
<keyword evidence="13" id="KW-1185">Reference proteome</keyword>
<dbReference type="EC" id="2.1.2.10" evidence="2 8"/>
<feature type="domain" description="GCVT N-terminal" evidence="10">
    <location>
        <begin position="93"/>
        <end position="370"/>
    </location>
</feature>
<evidence type="ECO:0000256" key="8">
    <source>
        <dbReference type="RuleBase" id="RU003981"/>
    </source>
</evidence>
<accession>A0AAV9P5W5</accession>
<feature type="binding site" evidence="7">
    <location>
        <position position="306"/>
    </location>
    <ligand>
        <name>substrate</name>
    </ligand>
</feature>
<proteinExistence type="inferred from homology"/>
<evidence type="ECO:0000313" key="12">
    <source>
        <dbReference type="EMBL" id="KAK5168078.1"/>
    </source>
</evidence>
<evidence type="ECO:0000256" key="3">
    <source>
        <dbReference type="ARBA" id="ARBA00022576"/>
    </source>
</evidence>
<dbReference type="SUPFAM" id="SSF101790">
    <property type="entry name" value="Aminomethyltransferase beta-barrel domain"/>
    <property type="match status" value="1"/>
</dbReference>
<reference evidence="12 13" key="1">
    <citation type="submission" date="2023-08" db="EMBL/GenBank/DDBJ databases">
        <title>Black Yeasts Isolated from many extreme environments.</title>
        <authorList>
            <person name="Coleine C."/>
            <person name="Stajich J.E."/>
            <person name="Selbmann L."/>
        </authorList>
    </citation>
    <scope>NUCLEOTIDE SEQUENCE [LARGE SCALE GENOMIC DNA]</scope>
    <source>
        <strain evidence="12 13">CCFEE 5935</strain>
    </source>
</reference>
<dbReference type="Gene3D" id="3.30.1360.120">
    <property type="entry name" value="Probable tRNA modification gtpase trme, domain 1"/>
    <property type="match status" value="1"/>
</dbReference>
<dbReference type="EMBL" id="JAVRRT010000010">
    <property type="protein sequence ID" value="KAK5168078.1"/>
    <property type="molecule type" value="Genomic_DNA"/>
</dbReference>
<evidence type="ECO:0000259" key="11">
    <source>
        <dbReference type="Pfam" id="PF08669"/>
    </source>
</evidence>
<dbReference type="Pfam" id="PF08669">
    <property type="entry name" value="GCV_T_C"/>
    <property type="match status" value="1"/>
</dbReference>
<comment type="subcellular location">
    <subcellularLocation>
        <location evidence="8">Mitochondrion</location>
    </subcellularLocation>
</comment>
<dbReference type="GO" id="GO:0005739">
    <property type="term" value="C:mitochondrion"/>
    <property type="evidence" value="ECO:0007669"/>
    <property type="project" value="UniProtKB-SubCell"/>
</dbReference>
<evidence type="ECO:0000256" key="7">
    <source>
        <dbReference type="PIRSR" id="PIRSR006487-1"/>
    </source>
</evidence>
<dbReference type="RefSeq" id="XP_064657688.1">
    <property type="nucleotide sequence ID" value="XM_064803887.1"/>
</dbReference>